<dbReference type="GO" id="GO:0005886">
    <property type="term" value="C:plasma membrane"/>
    <property type="evidence" value="ECO:0007669"/>
    <property type="project" value="UniProtKB-SubCell"/>
</dbReference>
<dbReference type="STRING" id="1123402.SAMN02583745_01393"/>
<proteinExistence type="inferred from homology"/>
<feature type="region of interest" description="Disordered" evidence="14">
    <location>
        <begin position="364"/>
        <end position="386"/>
    </location>
</feature>
<keyword evidence="7 13" id="KW-1005">Bacterial flagellum biogenesis</keyword>
<keyword evidence="15" id="KW-0966">Cell projection</keyword>
<dbReference type="PANTHER" id="PTHR30531">
    <property type="entry name" value="FLAGELLAR BIOSYNTHETIC PROTEIN FLHB"/>
    <property type="match status" value="1"/>
</dbReference>
<sequence>MAEDSDLEKTESPTQHKIDKAREKGQIARSRELTSVLMVLAGLSVFLILGKELALDLSKIFITSLNFDASIVLDTNQLLNSVVYIVELTITAMLPIFLTLVIFAIFSPMLLGGVLFNPSSIKFDMKKWNPISGLKRIFSSQMLAELIKGILKAGLVSIVIYLFISSHLDDFLALMYESPVNALGHFLTLIIFCGYYAMLGLVPMVAFDIVYQLWSHFKKLKMTKQEIKDEHKQHEGDPYLKARIRQLQRAMARQRMMADVPTADVIVTNPTHFAVALRYDEAKMQAPKVVAKGMGEIALKIKELGIDNKVPILEAPPLARTLYRYTEIGSFIPANLYAAVAEVLAWVYQLKYWKKYGGDKPKSPENLPIPETMLDTIRGSDGESSL</sequence>
<evidence type="ECO:0000256" key="2">
    <source>
        <dbReference type="ARBA" id="ARBA00010690"/>
    </source>
</evidence>
<keyword evidence="5 13" id="KW-1003">Cell membrane</keyword>
<dbReference type="PANTHER" id="PTHR30531:SF12">
    <property type="entry name" value="FLAGELLAR BIOSYNTHETIC PROTEIN FLHB"/>
    <property type="match status" value="1"/>
</dbReference>
<keyword evidence="10 13" id="KW-0472">Membrane</keyword>
<comment type="function">
    <text evidence="12 13">Required for formation of the rod structure in the basal body of the flagellar apparatus. Together with FliI and FliH, may constitute the export apparatus of flagellin.</text>
</comment>
<evidence type="ECO:0000256" key="4">
    <source>
        <dbReference type="ARBA" id="ARBA00022448"/>
    </source>
</evidence>
<keyword evidence="15" id="KW-0969">Cilium</keyword>
<dbReference type="GO" id="GO:0044780">
    <property type="term" value="P:bacterial-type flagellum assembly"/>
    <property type="evidence" value="ECO:0007669"/>
    <property type="project" value="InterPro"/>
</dbReference>
<dbReference type="Pfam" id="PF01312">
    <property type="entry name" value="Bac_export_2"/>
    <property type="match status" value="1"/>
</dbReference>
<feature type="transmembrane region" description="Helical" evidence="13">
    <location>
        <begin position="146"/>
        <end position="164"/>
    </location>
</feature>
<evidence type="ECO:0000256" key="13">
    <source>
        <dbReference type="RuleBase" id="RU364091"/>
    </source>
</evidence>
<dbReference type="FunFam" id="3.40.1690.10:FF:000001">
    <property type="entry name" value="Flagellar biosynthetic protein FlhB"/>
    <property type="match status" value="1"/>
</dbReference>
<evidence type="ECO:0000256" key="6">
    <source>
        <dbReference type="ARBA" id="ARBA00022692"/>
    </source>
</evidence>
<keyword evidence="8 13" id="KW-0653">Protein transport</keyword>
<dbReference type="Gene3D" id="3.40.1690.10">
    <property type="entry name" value="secretion proteins EscU"/>
    <property type="match status" value="1"/>
</dbReference>
<dbReference type="Proteomes" id="UP000242642">
    <property type="component" value="Unassembled WGS sequence"/>
</dbReference>
<dbReference type="EMBL" id="FOHV01000009">
    <property type="protein sequence ID" value="SET11577.1"/>
    <property type="molecule type" value="Genomic_DNA"/>
</dbReference>
<evidence type="ECO:0000256" key="12">
    <source>
        <dbReference type="ARBA" id="ARBA00025078"/>
    </source>
</evidence>
<dbReference type="OrthoDB" id="9807950at2"/>
<dbReference type="GO" id="GO:0009306">
    <property type="term" value="P:protein secretion"/>
    <property type="evidence" value="ECO:0007669"/>
    <property type="project" value="InterPro"/>
</dbReference>
<dbReference type="NCBIfam" id="TIGR00328">
    <property type="entry name" value="flhB"/>
    <property type="match status" value="1"/>
</dbReference>
<gene>
    <name evidence="13" type="primary">flhB</name>
    <name evidence="15" type="ORF">SAMN02583745_01393</name>
</gene>
<keyword evidence="16" id="KW-1185">Reference proteome</keyword>
<feature type="transmembrane region" description="Helical" evidence="13">
    <location>
        <begin position="184"/>
        <end position="214"/>
    </location>
</feature>
<keyword evidence="4 13" id="KW-0813">Transport</keyword>
<keyword evidence="9 13" id="KW-1133">Transmembrane helix</keyword>
<protein>
    <recommendedName>
        <fullName evidence="3 13">Flagellar biosynthetic protein FlhB</fullName>
    </recommendedName>
</protein>
<name>A0A1I0BWQ0_9GAMM</name>
<evidence type="ECO:0000256" key="3">
    <source>
        <dbReference type="ARBA" id="ARBA00021622"/>
    </source>
</evidence>
<comment type="subcellular location">
    <subcellularLocation>
        <location evidence="1">Cell membrane</location>
        <topology evidence="1">Multi-pass membrane protein</topology>
    </subcellularLocation>
</comment>
<evidence type="ECO:0000256" key="9">
    <source>
        <dbReference type="ARBA" id="ARBA00022989"/>
    </source>
</evidence>
<keyword evidence="15" id="KW-0282">Flagellum</keyword>
<evidence type="ECO:0000256" key="10">
    <source>
        <dbReference type="ARBA" id="ARBA00023136"/>
    </source>
</evidence>
<evidence type="ECO:0000256" key="1">
    <source>
        <dbReference type="ARBA" id="ARBA00004651"/>
    </source>
</evidence>
<dbReference type="InterPro" id="IPR006136">
    <property type="entry name" value="FlhB"/>
</dbReference>
<comment type="similarity">
    <text evidence="2 13">Belongs to the type III secretion exporter family.</text>
</comment>
<keyword evidence="11 13" id="KW-1006">Bacterial flagellum protein export</keyword>
<dbReference type="RefSeq" id="WP_093318991.1">
    <property type="nucleotide sequence ID" value="NZ_FOHV01000009.1"/>
</dbReference>
<dbReference type="AlphaFoldDB" id="A0A1I0BWQ0"/>
<feature type="compositionally biased region" description="Basic and acidic residues" evidence="14">
    <location>
        <begin position="7"/>
        <end position="23"/>
    </location>
</feature>
<evidence type="ECO:0000256" key="8">
    <source>
        <dbReference type="ARBA" id="ARBA00022927"/>
    </source>
</evidence>
<dbReference type="PRINTS" id="PR00950">
    <property type="entry name" value="TYPE3IMSPROT"/>
</dbReference>
<evidence type="ECO:0000313" key="16">
    <source>
        <dbReference type="Proteomes" id="UP000242642"/>
    </source>
</evidence>
<feature type="transmembrane region" description="Helical" evidence="13">
    <location>
        <begin position="92"/>
        <end position="116"/>
    </location>
</feature>
<evidence type="ECO:0000256" key="7">
    <source>
        <dbReference type="ARBA" id="ARBA00022795"/>
    </source>
</evidence>
<dbReference type="InterPro" id="IPR029025">
    <property type="entry name" value="T3SS_substrate_exporter_C"/>
</dbReference>
<accession>A0A1I0BWQ0</accession>
<organism evidence="15 16">
    <name type="scientific">Thorsellia anophelis DSM 18579</name>
    <dbReference type="NCBI Taxonomy" id="1123402"/>
    <lineage>
        <taxon>Bacteria</taxon>
        <taxon>Pseudomonadati</taxon>
        <taxon>Pseudomonadota</taxon>
        <taxon>Gammaproteobacteria</taxon>
        <taxon>Enterobacterales</taxon>
        <taxon>Thorselliaceae</taxon>
        <taxon>Thorsellia</taxon>
    </lineage>
</organism>
<evidence type="ECO:0000313" key="15">
    <source>
        <dbReference type="EMBL" id="SET11577.1"/>
    </source>
</evidence>
<keyword evidence="6 13" id="KW-0812">Transmembrane</keyword>
<feature type="transmembrane region" description="Helical" evidence="13">
    <location>
        <begin position="32"/>
        <end position="49"/>
    </location>
</feature>
<dbReference type="Gene3D" id="6.10.250.2080">
    <property type="match status" value="1"/>
</dbReference>
<evidence type="ECO:0000256" key="5">
    <source>
        <dbReference type="ARBA" id="ARBA00022475"/>
    </source>
</evidence>
<dbReference type="SUPFAM" id="SSF160544">
    <property type="entry name" value="EscU C-terminal domain-like"/>
    <property type="match status" value="1"/>
</dbReference>
<dbReference type="InterPro" id="IPR006135">
    <property type="entry name" value="T3SS_substrate_exporter"/>
</dbReference>
<reference evidence="16" key="1">
    <citation type="submission" date="2016-10" db="EMBL/GenBank/DDBJ databases">
        <authorList>
            <person name="Varghese N."/>
            <person name="Submissions S."/>
        </authorList>
    </citation>
    <scope>NUCLEOTIDE SEQUENCE [LARGE SCALE GENOMIC DNA]</scope>
    <source>
        <strain evidence="16">DSM 18579</strain>
    </source>
</reference>
<evidence type="ECO:0000256" key="14">
    <source>
        <dbReference type="SAM" id="MobiDB-lite"/>
    </source>
</evidence>
<feature type="region of interest" description="Disordered" evidence="14">
    <location>
        <begin position="1"/>
        <end position="23"/>
    </location>
</feature>
<evidence type="ECO:0000256" key="11">
    <source>
        <dbReference type="ARBA" id="ARBA00023225"/>
    </source>
</evidence>